<organism evidence="2 3">
    <name type="scientific">Halteria grandinella</name>
    <dbReference type="NCBI Taxonomy" id="5974"/>
    <lineage>
        <taxon>Eukaryota</taxon>
        <taxon>Sar</taxon>
        <taxon>Alveolata</taxon>
        <taxon>Ciliophora</taxon>
        <taxon>Intramacronucleata</taxon>
        <taxon>Spirotrichea</taxon>
        <taxon>Stichotrichia</taxon>
        <taxon>Sporadotrichida</taxon>
        <taxon>Halteriidae</taxon>
        <taxon>Halteria</taxon>
    </lineage>
</organism>
<comment type="caution">
    <text evidence="2">The sequence shown here is derived from an EMBL/GenBank/DDBJ whole genome shotgun (WGS) entry which is preliminary data.</text>
</comment>
<feature type="region of interest" description="Disordered" evidence="1">
    <location>
        <begin position="1"/>
        <end position="55"/>
    </location>
</feature>
<feature type="compositionally biased region" description="Basic and acidic residues" evidence="1">
    <location>
        <begin position="123"/>
        <end position="134"/>
    </location>
</feature>
<accession>A0A8J8NT15</accession>
<dbReference type="Proteomes" id="UP000785679">
    <property type="component" value="Unassembled WGS sequence"/>
</dbReference>
<dbReference type="AlphaFoldDB" id="A0A8J8NT15"/>
<evidence type="ECO:0000256" key="1">
    <source>
        <dbReference type="SAM" id="MobiDB-lite"/>
    </source>
</evidence>
<name>A0A8J8NT15_HALGN</name>
<protein>
    <submittedName>
        <fullName evidence="2">Uncharacterized protein</fullName>
    </submittedName>
</protein>
<evidence type="ECO:0000313" key="2">
    <source>
        <dbReference type="EMBL" id="TNV80204.1"/>
    </source>
</evidence>
<feature type="region of interest" description="Disordered" evidence="1">
    <location>
        <begin position="107"/>
        <end position="134"/>
    </location>
</feature>
<keyword evidence="3" id="KW-1185">Reference proteome</keyword>
<feature type="compositionally biased region" description="Polar residues" evidence="1">
    <location>
        <begin position="40"/>
        <end position="55"/>
    </location>
</feature>
<dbReference type="EMBL" id="RRYP01007826">
    <property type="protein sequence ID" value="TNV80204.1"/>
    <property type="molecule type" value="Genomic_DNA"/>
</dbReference>
<proteinExistence type="predicted"/>
<evidence type="ECO:0000313" key="3">
    <source>
        <dbReference type="Proteomes" id="UP000785679"/>
    </source>
</evidence>
<gene>
    <name evidence="2" type="ORF">FGO68_gene7545</name>
</gene>
<reference evidence="2" key="1">
    <citation type="submission" date="2019-06" db="EMBL/GenBank/DDBJ databases">
        <authorList>
            <person name="Zheng W."/>
        </authorList>
    </citation>
    <scope>NUCLEOTIDE SEQUENCE</scope>
    <source>
        <strain evidence="2">QDHG01</strain>
    </source>
</reference>
<sequence length="134" mass="15295">MLQKNLQRDTLGSTKSEVLIHSSIQKQPHLEIEEDDETSLSEPLQRQKTKQSYIDQNERSVAKVLSVADQIEASKADYKEVFSFDTFKEMVMTIRVMHERINQLESEVNSIKGQRGQAGSLVDEGRESGKRSIQ</sequence>
<feature type="compositionally biased region" description="Polar residues" evidence="1">
    <location>
        <begin position="1"/>
        <end position="26"/>
    </location>
</feature>